<dbReference type="FunFam" id="3.40.50.80:FF:000010">
    <property type="entry name" value="Flavohemoprotein"/>
    <property type="match status" value="1"/>
</dbReference>
<dbReference type="PRINTS" id="PR00410">
    <property type="entry name" value="PHEHYDRXLASE"/>
</dbReference>
<keyword evidence="16" id="KW-0520">NAD</keyword>
<dbReference type="KEGG" id="emo:DM558_09210"/>
<evidence type="ECO:0000256" key="11">
    <source>
        <dbReference type="ARBA" id="ARBA00022723"/>
    </source>
</evidence>
<comment type="catalytic activity">
    <reaction evidence="22">
        <text>2 nitric oxide + NADPH + 2 O2 = 2 nitrate + NADP(+) + H(+)</text>
        <dbReference type="Rhea" id="RHEA:19465"/>
        <dbReference type="ChEBI" id="CHEBI:15378"/>
        <dbReference type="ChEBI" id="CHEBI:15379"/>
        <dbReference type="ChEBI" id="CHEBI:16480"/>
        <dbReference type="ChEBI" id="CHEBI:17632"/>
        <dbReference type="ChEBI" id="CHEBI:57783"/>
        <dbReference type="ChEBI" id="CHEBI:58349"/>
        <dbReference type="EC" id="1.14.12.17"/>
    </reaction>
</comment>
<dbReference type="GO" id="GO:0071949">
    <property type="term" value="F:FAD binding"/>
    <property type="evidence" value="ECO:0007669"/>
    <property type="project" value="TreeGrafter"/>
</dbReference>
<keyword evidence="9 23" id="KW-0561">Oxygen transport</keyword>
<dbReference type="InterPro" id="IPR008333">
    <property type="entry name" value="Cbr1-like_FAD-bd_dom"/>
</dbReference>
<evidence type="ECO:0000259" key="25">
    <source>
        <dbReference type="PROSITE" id="PS51384"/>
    </source>
</evidence>
<dbReference type="EMBL" id="CP029822">
    <property type="protein sequence ID" value="AZS50946.1"/>
    <property type="molecule type" value="Genomic_DNA"/>
</dbReference>
<evidence type="ECO:0000313" key="26">
    <source>
        <dbReference type="EMBL" id="AZS50946.1"/>
    </source>
</evidence>
<dbReference type="EC" id="1.14.12.17" evidence="5"/>
<feature type="domain" description="FAD-binding FR-type" evidence="25">
    <location>
        <begin position="153"/>
        <end position="256"/>
    </location>
</feature>
<protein>
    <recommendedName>
        <fullName evidence="6">Flavohemoprotein</fullName>
        <ecNumber evidence="5">1.14.12.17</ecNumber>
    </recommendedName>
    <alternativeName>
        <fullName evidence="19">Flavohemoglobin</fullName>
    </alternativeName>
    <alternativeName>
        <fullName evidence="18">Hemoglobin-like protein</fullName>
    </alternativeName>
    <alternativeName>
        <fullName evidence="20">Nitric oxide dioxygenase</fullName>
    </alternativeName>
</protein>
<sequence>MLTDTQRAIIKQTVPLLETGGETLAKHFYNIMLNEYTDVRPLFNKTNQVTGDQPRALANSVLMYAKHIDDIDALNELVSRVTNKHAALQVLPEHYDIVGTCLLRAIREVLGAEIATDEVIAAWHAAYNQLADILKSIEENLYQSQEDAEGGWRGERLFKVIKKVPESTEITSFYLAPKDGKAIIKHKPGQYLGLRFILLEGEQRRNYSISDAPNGKYYRISVKREHNGVISNHLHNSVQVDDIVRVFPPFGDFTLQESNKPLVFISGGVGATPLLAMLQTVLQDNNQRPIYFIHAARNAEVDGFSHWLKEQQKQHQNLHCYFCYDEDAQHMADIEGRINKELLSQWIPQNRDVDAYFLGPKAFMIEINKLLKEIGIPKQQTHFEFFGPASELA</sequence>
<keyword evidence="7" id="KW-0216">Detoxification</keyword>
<dbReference type="Gene3D" id="2.40.30.10">
    <property type="entry name" value="Translation factors"/>
    <property type="match status" value="1"/>
</dbReference>
<evidence type="ECO:0000256" key="6">
    <source>
        <dbReference type="ARBA" id="ARBA00014637"/>
    </source>
</evidence>
<keyword evidence="8 23" id="KW-0349">Heme</keyword>
<comment type="similarity">
    <text evidence="4">Belongs to the globin family. Two-domain flavohemoproteins subfamily.</text>
</comment>
<proteinExistence type="inferred from homology"/>
<keyword evidence="11" id="KW-0479">Metal-binding</keyword>
<dbReference type="FunFam" id="1.10.490.10:FF:000003">
    <property type="entry name" value="Flavohemoprotein"/>
    <property type="match status" value="1"/>
</dbReference>
<keyword evidence="14 26" id="KW-0560">Oxidoreductase</keyword>
<dbReference type="GO" id="GO:0046210">
    <property type="term" value="P:nitric oxide catabolic process"/>
    <property type="evidence" value="ECO:0007669"/>
    <property type="project" value="TreeGrafter"/>
</dbReference>
<evidence type="ECO:0000259" key="24">
    <source>
        <dbReference type="PROSITE" id="PS01033"/>
    </source>
</evidence>
<keyword evidence="12" id="KW-0274">FAD</keyword>
<name>A0A3Q9JLX0_9GAMM</name>
<dbReference type="GO" id="GO:0019825">
    <property type="term" value="F:oxygen binding"/>
    <property type="evidence" value="ECO:0007669"/>
    <property type="project" value="InterPro"/>
</dbReference>
<reference evidence="27" key="1">
    <citation type="submission" date="2018-06" db="EMBL/GenBank/DDBJ databases">
        <title>Complete genome of Pseudomonas insecticola strain QZS01.</title>
        <authorList>
            <person name="Wang J."/>
            <person name="Su Q."/>
        </authorList>
    </citation>
    <scope>NUCLEOTIDE SEQUENCE [LARGE SCALE GENOMIC DNA]</scope>
    <source>
        <strain evidence="27">QZS01</strain>
    </source>
</reference>
<dbReference type="SUPFAM" id="SSF46458">
    <property type="entry name" value="Globin-like"/>
    <property type="match status" value="1"/>
</dbReference>
<comment type="cofactor">
    <cofactor evidence="2">
        <name>FAD</name>
        <dbReference type="ChEBI" id="CHEBI:57692"/>
    </cofactor>
</comment>
<keyword evidence="15" id="KW-0408">Iron</keyword>
<keyword evidence="27" id="KW-1185">Reference proteome</keyword>
<dbReference type="Gene3D" id="1.10.490.10">
    <property type="entry name" value="Globins"/>
    <property type="match status" value="1"/>
</dbReference>
<comment type="similarity">
    <text evidence="3">In the C-terminal section; belongs to the flavoprotein pyridine nucleotide cytochrome reductase family.</text>
</comment>
<evidence type="ECO:0000256" key="2">
    <source>
        <dbReference type="ARBA" id="ARBA00001974"/>
    </source>
</evidence>
<dbReference type="GO" id="GO:0046872">
    <property type="term" value="F:metal ion binding"/>
    <property type="evidence" value="ECO:0007669"/>
    <property type="project" value="UniProtKB-KW"/>
</dbReference>
<dbReference type="Pfam" id="PF00042">
    <property type="entry name" value="Globin"/>
    <property type="match status" value="1"/>
</dbReference>
<dbReference type="Pfam" id="PF00970">
    <property type="entry name" value="FAD_binding_6"/>
    <property type="match status" value="1"/>
</dbReference>
<evidence type="ECO:0000256" key="8">
    <source>
        <dbReference type="ARBA" id="ARBA00022617"/>
    </source>
</evidence>
<evidence type="ECO:0000256" key="4">
    <source>
        <dbReference type="ARBA" id="ARBA00008414"/>
    </source>
</evidence>
<dbReference type="InterPro" id="IPR012292">
    <property type="entry name" value="Globin/Proto"/>
</dbReference>
<keyword evidence="10" id="KW-0285">Flavoprotein</keyword>
<evidence type="ECO:0000256" key="19">
    <source>
        <dbReference type="ARBA" id="ARBA00030929"/>
    </source>
</evidence>
<evidence type="ECO:0000256" key="1">
    <source>
        <dbReference type="ARBA" id="ARBA00001970"/>
    </source>
</evidence>
<dbReference type="NCBIfam" id="NF009805">
    <property type="entry name" value="PRK13289.1"/>
    <property type="match status" value="1"/>
</dbReference>
<dbReference type="Proteomes" id="UP000273143">
    <property type="component" value="Chromosome"/>
</dbReference>
<dbReference type="PROSITE" id="PS51384">
    <property type="entry name" value="FAD_FR"/>
    <property type="match status" value="1"/>
</dbReference>
<dbReference type="SUPFAM" id="SSF52343">
    <property type="entry name" value="Ferredoxin reductase-like, C-terminal NADP-linked domain"/>
    <property type="match status" value="1"/>
</dbReference>
<evidence type="ECO:0000256" key="13">
    <source>
        <dbReference type="ARBA" id="ARBA00022857"/>
    </source>
</evidence>
<comment type="function">
    <text evidence="17">Is involved in NO detoxification in an aerobic process, termed nitric oxide dioxygenase (NOD) reaction that utilizes O(2) and NAD(P)H to convert NO to nitrate, which protects the bacterium from various noxious nitrogen compounds. Therefore, plays a central role in the inducible response to nitrosative stress.</text>
</comment>
<keyword evidence="13" id="KW-0521">NADP</keyword>
<dbReference type="FunFam" id="2.40.30.10:FF:000034">
    <property type="entry name" value="Flavohemoprotein"/>
    <property type="match status" value="1"/>
</dbReference>
<evidence type="ECO:0000256" key="12">
    <source>
        <dbReference type="ARBA" id="ARBA00022827"/>
    </source>
</evidence>
<dbReference type="GO" id="GO:0071500">
    <property type="term" value="P:cellular response to nitrosative stress"/>
    <property type="evidence" value="ECO:0007669"/>
    <property type="project" value="TreeGrafter"/>
</dbReference>
<dbReference type="InterPro" id="IPR017927">
    <property type="entry name" value="FAD-bd_FR_type"/>
</dbReference>
<dbReference type="PROSITE" id="PS01033">
    <property type="entry name" value="GLOBIN"/>
    <property type="match status" value="1"/>
</dbReference>
<evidence type="ECO:0000256" key="15">
    <source>
        <dbReference type="ARBA" id="ARBA00023004"/>
    </source>
</evidence>
<evidence type="ECO:0000256" key="23">
    <source>
        <dbReference type="RuleBase" id="RU000356"/>
    </source>
</evidence>
<dbReference type="InterPro" id="IPR001433">
    <property type="entry name" value="OxRdtase_FAD/NAD-bd"/>
</dbReference>
<evidence type="ECO:0000256" key="22">
    <source>
        <dbReference type="ARBA" id="ARBA00049433"/>
    </source>
</evidence>
<dbReference type="SUPFAM" id="SSF63380">
    <property type="entry name" value="Riboflavin synthase domain-like"/>
    <property type="match status" value="1"/>
</dbReference>
<dbReference type="RefSeq" id="WP_127163655.1">
    <property type="nucleotide sequence ID" value="NZ_CP029822.1"/>
</dbReference>
<evidence type="ECO:0000256" key="10">
    <source>
        <dbReference type="ARBA" id="ARBA00022630"/>
    </source>
</evidence>
<organism evidence="26 27">
    <name type="scientific">Entomomonas moraniae</name>
    <dbReference type="NCBI Taxonomy" id="2213226"/>
    <lineage>
        <taxon>Bacteria</taxon>
        <taxon>Pseudomonadati</taxon>
        <taxon>Pseudomonadota</taxon>
        <taxon>Gammaproteobacteria</taxon>
        <taxon>Pseudomonadales</taxon>
        <taxon>Pseudomonadaceae</taxon>
        <taxon>Entomomonas</taxon>
    </lineage>
</organism>
<evidence type="ECO:0000256" key="20">
    <source>
        <dbReference type="ARBA" id="ARBA00033187"/>
    </source>
</evidence>
<dbReference type="InterPro" id="IPR017938">
    <property type="entry name" value="Riboflavin_synthase-like_b-brl"/>
</dbReference>
<dbReference type="PANTHER" id="PTHR43396:SF3">
    <property type="entry name" value="FLAVOHEMOPROTEIN"/>
    <property type="match status" value="1"/>
</dbReference>
<dbReference type="Gene3D" id="3.40.50.80">
    <property type="entry name" value="Nucleotide-binding domain of ferredoxin-NADP reductase (FNR) module"/>
    <property type="match status" value="1"/>
</dbReference>
<dbReference type="GO" id="GO:0020037">
    <property type="term" value="F:heme binding"/>
    <property type="evidence" value="ECO:0007669"/>
    <property type="project" value="InterPro"/>
</dbReference>
<evidence type="ECO:0000256" key="14">
    <source>
        <dbReference type="ARBA" id="ARBA00023002"/>
    </source>
</evidence>
<dbReference type="CDD" id="cd06184">
    <property type="entry name" value="flavohem_like_fad_nad_binding"/>
    <property type="match status" value="1"/>
</dbReference>
<dbReference type="PANTHER" id="PTHR43396">
    <property type="entry name" value="FLAVOHEMOPROTEIN"/>
    <property type="match status" value="1"/>
</dbReference>
<dbReference type="GO" id="GO:0005344">
    <property type="term" value="F:oxygen carrier activity"/>
    <property type="evidence" value="ECO:0007669"/>
    <property type="project" value="UniProtKB-KW"/>
</dbReference>
<evidence type="ECO:0000256" key="21">
    <source>
        <dbReference type="ARBA" id="ARBA00048649"/>
    </source>
</evidence>
<evidence type="ECO:0000256" key="5">
    <source>
        <dbReference type="ARBA" id="ARBA00012229"/>
    </source>
</evidence>
<dbReference type="InterPro" id="IPR000971">
    <property type="entry name" value="Globin"/>
</dbReference>
<dbReference type="InterPro" id="IPR009050">
    <property type="entry name" value="Globin-like_sf"/>
</dbReference>
<dbReference type="Pfam" id="PF00175">
    <property type="entry name" value="NAD_binding_1"/>
    <property type="match status" value="1"/>
</dbReference>
<dbReference type="GO" id="GO:0009636">
    <property type="term" value="P:response to toxic substance"/>
    <property type="evidence" value="ECO:0007669"/>
    <property type="project" value="UniProtKB-KW"/>
</dbReference>
<evidence type="ECO:0000256" key="16">
    <source>
        <dbReference type="ARBA" id="ARBA00023027"/>
    </source>
</evidence>
<dbReference type="AlphaFoldDB" id="A0A3Q9JLX0"/>
<accession>A0A3Q9JLX0</accession>
<evidence type="ECO:0000313" key="27">
    <source>
        <dbReference type="Proteomes" id="UP000273143"/>
    </source>
</evidence>
<dbReference type="GO" id="GO:0008941">
    <property type="term" value="F:nitric oxide dioxygenase NAD(P)H activity"/>
    <property type="evidence" value="ECO:0007669"/>
    <property type="project" value="UniProtKB-EC"/>
</dbReference>
<evidence type="ECO:0000256" key="18">
    <source>
        <dbReference type="ARBA" id="ARBA00030024"/>
    </source>
</evidence>
<keyword evidence="23" id="KW-0813">Transport</keyword>
<evidence type="ECO:0000256" key="3">
    <source>
        <dbReference type="ARBA" id="ARBA00006401"/>
    </source>
</evidence>
<evidence type="ECO:0000256" key="17">
    <source>
        <dbReference type="ARBA" id="ARBA00025094"/>
    </source>
</evidence>
<feature type="domain" description="Globin" evidence="24">
    <location>
        <begin position="1"/>
        <end position="139"/>
    </location>
</feature>
<comment type="catalytic activity">
    <reaction evidence="21">
        <text>2 nitric oxide + NADH + 2 O2 = 2 nitrate + NAD(+) + H(+)</text>
        <dbReference type="Rhea" id="RHEA:19469"/>
        <dbReference type="ChEBI" id="CHEBI:15378"/>
        <dbReference type="ChEBI" id="CHEBI:15379"/>
        <dbReference type="ChEBI" id="CHEBI:16480"/>
        <dbReference type="ChEBI" id="CHEBI:17632"/>
        <dbReference type="ChEBI" id="CHEBI:57540"/>
        <dbReference type="ChEBI" id="CHEBI:57945"/>
        <dbReference type="EC" id="1.14.12.17"/>
    </reaction>
</comment>
<evidence type="ECO:0000256" key="7">
    <source>
        <dbReference type="ARBA" id="ARBA00022575"/>
    </source>
</evidence>
<dbReference type="InterPro" id="IPR039261">
    <property type="entry name" value="FNR_nucleotide-bd"/>
</dbReference>
<gene>
    <name evidence="26" type="ORF">DM558_09210</name>
</gene>
<comment type="cofactor">
    <cofactor evidence="1">
        <name>heme b</name>
        <dbReference type="ChEBI" id="CHEBI:60344"/>
    </cofactor>
</comment>
<evidence type="ECO:0000256" key="9">
    <source>
        <dbReference type="ARBA" id="ARBA00022621"/>
    </source>
</evidence>